<protein>
    <submittedName>
        <fullName evidence="2">Uncharacterized protein</fullName>
    </submittedName>
</protein>
<keyword evidence="3" id="KW-1185">Reference proteome</keyword>
<dbReference type="EMBL" id="JAWDIO010000002">
    <property type="protein sequence ID" value="MDU0353908.1"/>
    <property type="molecule type" value="Genomic_DNA"/>
</dbReference>
<comment type="caution">
    <text evidence="2">The sequence shown here is derived from an EMBL/GenBank/DDBJ whole genome shotgun (WGS) entry which is preliminary data.</text>
</comment>
<feature type="signal peptide" evidence="1">
    <location>
        <begin position="1"/>
        <end position="26"/>
    </location>
</feature>
<evidence type="ECO:0000313" key="2">
    <source>
        <dbReference type="EMBL" id="MDU0353908.1"/>
    </source>
</evidence>
<evidence type="ECO:0000256" key="1">
    <source>
        <dbReference type="SAM" id="SignalP"/>
    </source>
</evidence>
<evidence type="ECO:0000313" key="3">
    <source>
        <dbReference type="Proteomes" id="UP001247805"/>
    </source>
</evidence>
<accession>A0ABU3SV56</accession>
<gene>
    <name evidence="2" type="ORF">RS130_08190</name>
</gene>
<reference evidence="2 3" key="1">
    <citation type="submission" date="2023-10" db="EMBL/GenBank/DDBJ databases">
        <title>Glaciecola aquimarina strain GGW-M5 nov., isolated from a coastal seawater.</title>
        <authorList>
            <person name="Bayburt H."/>
            <person name="Kim J.M."/>
            <person name="Choi B.J."/>
            <person name="Jeon C.O."/>
        </authorList>
    </citation>
    <scope>NUCLEOTIDE SEQUENCE [LARGE SCALE GENOMIC DNA]</scope>
    <source>
        <strain evidence="2 3">KCTC 32108</strain>
    </source>
</reference>
<sequence>MVLKNIQAVTTGLTLSAALFAGQALAVDAEGLIGKTIKIEYVKSPGSYLWTTSGEADIYMTGDGSSDSLFTIHAGSTEDSIALFHVNSGKYLSCLCDIFNAPIRPVSDSIGENESFVVTDLIDKIDWSLILKISFLSQRKTTVHW</sequence>
<dbReference type="RefSeq" id="WP_316025546.1">
    <property type="nucleotide sequence ID" value="NZ_JAWDIO010000002.1"/>
</dbReference>
<keyword evidence="1" id="KW-0732">Signal</keyword>
<proteinExistence type="predicted"/>
<feature type="chain" id="PRO_5046432905" evidence="1">
    <location>
        <begin position="27"/>
        <end position="145"/>
    </location>
</feature>
<name>A0ABU3SV56_9ALTE</name>
<organism evidence="2 3">
    <name type="scientific">Paraglaciecola aquimarina</name>
    <dbReference type="NCBI Taxonomy" id="1235557"/>
    <lineage>
        <taxon>Bacteria</taxon>
        <taxon>Pseudomonadati</taxon>
        <taxon>Pseudomonadota</taxon>
        <taxon>Gammaproteobacteria</taxon>
        <taxon>Alteromonadales</taxon>
        <taxon>Alteromonadaceae</taxon>
        <taxon>Paraglaciecola</taxon>
    </lineage>
</organism>
<dbReference type="Proteomes" id="UP001247805">
    <property type="component" value="Unassembled WGS sequence"/>
</dbReference>